<dbReference type="Gene3D" id="3.40.1180.10">
    <property type="entry name" value="Decaprenyl diphosphate synthase-like"/>
    <property type="match status" value="1"/>
</dbReference>
<dbReference type="SUPFAM" id="SSF64005">
    <property type="entry name" value="Undecaprenyl diphosphate synthase"/>
    <property type="match status" value="1"/>
</dbReference>
<dbReference type="PANTHER" id="PTHR12447:SF24">
    <property type="entry name" value="(RAPE) HYPOTHETICAL PROTEIN"/>
    <property type="match status" value="1"/>
</dbReference>
<organism evidence="7 8">
    <name type="scientific">Brassica napus</name>
    <name type="common">Rape</name>
    <dbReference type="NCBI Taxonomy" id="3708"/>
    <lineage>
        <taxon>Eukaryota</taxon>
        <taxon>Viridiplantae</taxon>
        <taxon>Streptophyta</taxon>
        <taxon>Embryophyta</taxon>
        <taxon>Tracheophyta</taxon>
        <taxon>Spermatophyta</taxon>
        <taxon>Magnoliopsida</taxon>
        <taxon>eudicotyledons</taxon>
        <taxon>Gunneridae</taxon>
        <taxon>Pentapetalae</taxon>
        <taxon>rosids</taxon>
        <taxon>malvids</taxon>
        <taxon>Brassicales</taxon>
        <taxon>Brassicaceae</taxon>
        <taxon>Brassiceae</taxon>
        <taxon>Brassica</taxon>
    </lineage>
</organism>
<evidence type="ECO:0000259" key="6">
    <source>
        <dbReference type="Pfam" id="PF11904"/>
    </source>
</evidence>
<protein>
    <recommendedName>
        <fullName evidence="6">Ankyrin repeat domain-containing protein</fullName>
    </recommendedName>
</protein>
<comment type="caution">
    <text evidence="7">The sequence shown here is derived from an EMBL/GenBank/DDBJ whole genome shotgun (WGS) entry which is preliminary data.</text>
</comment>
<sequence>MDNILDSLNKAYEKFVIASAEVLESKESAGGIKASLTDAALENFKEKWELFRVACDQAEEFVESVKQRIGSECLVDEATGLTTGGGSNSGQSVGAATSLPPISAVRLEQMSRAVRWLVLELQRGSGGAAAGSVHSSSSAGFDPRYMDSNEPMLLLSSRIGQIGDLGLDLLWRFLHIVVSLFHIVSGIFEAIQSYAISLGLIQKYSSVDIEKLRCLAVVLDIEVARDVAKVVELLQWLKTIGVKQVGLFDSQGLLKKSKDMILEMVPGSTLLQETGEKDISPDRKEGIAIEFISSSDNKEAVVKAANILLKRHLKTSHPEKDEGNNVFTESHLNEALRVVGENVHVPDLMLVYGPVRSHLGFPAWRLRYTEIVHMGSLKYMRYGSLLKAIHKFTGVRQNYGNTGNNMAKPSPVKIPTTTLDDYAHSPFHYAVVLGDHAGLTCLVSSLPKLTEPEQIHTESDSISQERVAEIISAVIDRRDVPFRETPLHLAVRIGDVFAVKTISSAGADAALRNVAGGNALDEAVCRGNAEITEIILRHQRRSGWCKWRRRLPCLIAVLGRMRDFYMEISISFESFVIPFFGKVVSIPVAPSDTYRIWKQGGDLRADMSLTGFDRFKIRRANQSFLFLSDDDVSSSPGTLLVLNREEKTILNAFENAGETVSEREMDVTKAEVVVMKNWRGKEKVETVGEWKAKRYEIKNVSFSLKSPKVVVAAGEIEQNSPSLMRQLSCTNVEDKEFEPSSSSSQRRRKSVSLPVAASVPRIKEKETVKSLSPSVWLTNDFPLTTEELLPVLDILAINVEAVRRMTELLTVKFPAGTFPVKMSIPVIPTVKVVITFSKFVALQSMDHQSIE</sequence>
<dbReference type="SMART" id="SM00248">
    <property type="entry name" value="ANK"/>
    <property type="match status" value="3"/>
</dbReference>
<feature type="repeat" description="ANK" evidence="5">
    <location>
        <begin position="482"/>
        <end position="514"/>
    </location>
</feature>
<evidence type="ECO:0000313" key="8">
    <source>
        <dbReference type="Proteomes" id="UP000824890"/>
    </source>
</evidence>
<comment type="subcellular location">
    <subcellularLocation>
        <location evidence="2">Endomembrane system</location>
    </subcellularLocation>
</comment>
<dbReference type="Pfam" id="PF11904">
    <property type="entry name" value="ANKRD13_C"/>
    <property type="match status" value="1"/>
</dbReference>
<reference evidence="7 8" key="1">
    <citation type="submission" date="2021-05" db="EMBL/GenBank/DDBJ databases">
        <title>Genome Assembly of Synthetic Allotetraploid Brassica napus Reveals Homoeologous Exchanges between Subgenomes.</title>
        <authorList>
            <person name="Davis J.T."/>
        </authorList>
    </citation>
    <scope>NUCLEOTIDE SEQUENCE [LARGE SCALE GENOMIC DNA]</scope>
    <source>
        <strain evidence="8">cv. Da-Ae</strain>
        <tissue evidence="7">Seedling</tissue>
    </source>
</reference>
<keyword evidence="3" id="KW-0677">Repeat</keyword>
<dbReference type="PROSITE" id="PS50088">
    <property type="entry name" value="ANK_REPEAT"/>
    <property type="match status" value="1"/>
</dbReference>
<dbReference type="InterPro" id="IPR055285">
    <property type="entry name" value="ANKRD13_C"/>
</dbReference>
<accession>A0ABQ7Y7X4</accession>
<dbReference type="PANTHER" id="PTHR12447">
    <property type="entry name" value="ANKYRIN REPEAT DOMAIN-CONTAINING PROTEIN 13"/>
    <property type="match status" value="1"/>
</dbReference>
<dbReference type="SUPFAM" id="SSF48403">
    <property type="entry name" value="Ankyrin repeat"/>
    <property type="match status" value="1"/>
</dbReference>
<gene>
    <name evidence="7" type="ORF">HID58_081045</name>
</gene>
<dbReference type="Proteomes" id="UP000824890">
    <property type="component" value="Unassembled WGS sequence"/>
</dbReference>
<name>A0ABQ7Y7X4_BRANA</name>
<evidence type="ECO:0000256" key="1">
    <source>
        <dbReference type="ARBA" id="ARBA00001946"/>
    </source>
</evidence>
<keyword evidence="8" id="KW-1185">Reference proteome</keyword>
<dbReference type="InterPro" id="IPR036770">
    <property type="entry name" value="Ankyrin_rpt-contain_sf"/>
</dbReference>
<evidence type="ECO:0000256" key="4">
    <source>
        <dbReference type="ARBA" id="ARBA00023136"/>
    </source>
</evidence>
<keyword evidence="4" id="KW-0472">Membrane</keyword>
<comment type="cofactor">
    <cofactor evidence="1">
        <name>Mg(2+)</name>
        <dbReference type="ChEBI" id="CHEBI:18420"/>
    </cofactor>
</comment>
<dbReference type="InterPro" id="IPR021832">
    <property type="entry name" value="ANKRD13"/>
</dbReference>
<proteinExistence type="predicted"/>
<dbReference type="EMBL" id="JAGKQM010000018">
    <property type="protein sequence ID" value="KAH0863834.1"/>
    <property type="molecule type" value="Genomic_DNA"/>
</dbReference>
<evidence type="ECO:0000256" key="2">
    <source>
        <dbReference type="ARBA" id="ARBA00004308"/>
    </source>
</evidence>
<evidence type="ECO:0000256" key="3">
    <source>
        <dbReference type="ARBA" id="ARBA00022737"/>
    </source>
</evidence>
<dbReference type="InterPro" id="IPR036424">
    <property type="entry name" value="UPP_synth-like_sf"/>
</dbReference>
<dbReference type="InterPro" id="IPR002110">
    <property type="entry name" value="Ankyrin_rpt"/>
</dbReference>
<dbReference type="Gene3D" id="1.25.40.20">
    <property type="entry name" value="Ankyrin repeat-containing domain"/>
    <property type="match status" value="1"/>
</dbReference>
<feature type="domain" description="Ankyrin repeat" evidence="6">
    <location>
        <begin position="604"/>
        <end position="847"/>
    </location>
</feature>
<evidence type="ECO:0000313" key="7">
    <source>
        <dbReference type="EMBL" id="KAH0863834.1"/>
    </source>
</evidence>
<keyword evidence="5" id="KW-0040">ANK repeat</keyword>
<dbReference type="PROSITE" id="PS50297">
    <property type="entry name" value="ANK_REP_REGION"/>
    <property type="match status" value="1"/>
</dbReference>
<evidence type="ECO:0000256" key="5">
    <source>
        <dbReference type="PROSITE-ProRule" id="PRU00023"/>
    </source>
</evidence>